<reference evidence="1" key="1">
    <citation type="journal article" date="2021" name="Sci. Rep.">
        <title>Diploid genomic architecture of Nitzschia inconspicua, an elite biomass production diatom.</title>
        <authorList>
            <person name="Oliver A."/>
            <person name="Podell S."/>
            <person name="Pinowska A."/>
            <person name="Traller J.C."/>
            <person name="Smith S.R."/>
            <person name="McClure R."/>
            <person name="Beliaev A."/>
            <person name="Bohutskyi P."/>
            <person name="Hill E.A."/>
            <person name="Rabines A."/>
            <person name="Zheng H."/>
            <person name="Allen L.Z."/>
            <person name="Kuo A."/>
            <person name="Grigoriev I.V."/>
            <person name="Allen A.E."/>
            <person name="Hazlebeck D."/>
            <person name="Allen E.E."/>
        </authorList>
    </citation>
    <scope>NUCLEOTIDE SEQUENCE</scope>
    <source>
        <strain evidence="1">Hildebrandi</strain>
    </source>
</reference>
<dbReference type="EMBL" id="JAGRRH010000023">
    <property type="protein sequence ID" value="KAG7344342.1"/>
    <property type="molecule type" value="Genomic_DNA"/>
</dbReference>
<accession>A0A9K3KIH4</accession>
<keyword evidence="2" id="KW-1185">Reference proteome</keyword>
<dbReference type="OrthoDB" id="432234at2759"/>
<sequence>MKRKAQDIIYAAVGEAHVEDQCKKRHDPLLKLYYGRPLYTNHNEDVAGCVAYGAICEFRGVKPKPAVSQKDFETILIDGYHYTADTEQRYQGNASRDAAAITTS</sequence>
<evidence type="ECO:0000313" key="2">
    <source>
        <dbReference type="Proteomes" id="UP000693970"/>
    </source>
</evidence>
<gene>
    <name evidence="1" type="ORF">IV203_022350</name>
</gene>
<comment type="caution">
    <text evidence="1">The sequence shown here is derived from an EMBL/GenBank/DDBJ whole genome shotgun (WGS) entry which is preliminary data.</text>
</comment>
<reference evidence="1" key="2">
    <citation type="submission" date="2021-04" db="EMBL/GenBank/DDBJ databases">
        <authorList>
            <person name="Podell S."/>
        </authorList>
    </citation>
    <scope>NUCLEOTIDE SEQUENCE</scope>
    <source>
        <strain evidence="1">Hildebrandi</strain>
    </source>
</reference>
<protein>
    <submittedName>
        <fullName evidence="1">Uncharacterized protein</fullName>
    </submittedName>
</protein>
<organism evidence="1 2">
    <name type="scientific">Nitzschia inconspicua</name>
    <dbReference type="NCBI Taxonomy" id="303405"/>
    <lineage>
        <taxon>Eukaryota</taxon>
        <taxon>Sar</taxon>
        <taxon>Stramenopiles</taxon>
        <taxon>Ochrophyta</taxon>
        <taxon>Bacillariophyta</taxon>
        <taxon>Bacillariophyceae</taxon>
        <taxon>Bacillariophycidae</taxon>
        <taxon>Bacillariales</taxon>
        <taxon>Bacillariaceae</taxon>
        <taxon>Nitzschia</taxon>
    </lineage>
</organism>
<proteinExistence type="predicted"/>
<evidence type="ECO:0000313" key="1">
    <source>
        <dbReference type="EMBL" id="KAG7344342.1"/>
    </source>
</evidence>
<dbReference type="Proteomes" id="UP000693970">
    <property type="component" value="Unassembled WGS sequence"/>
</dbReference>
<name>A0A9K3KIH4_9STRA</name>
<dbReference type="AlphaFoldDB" id="A0A9K3KIH4"/>